<evidence type="ECO:0000313" key="1">
    <source>
        <dbReference type="EMBL" id="KKN81044.1"/>
    </source>
</evidence>
<protein>
    <submittedName>
        <fullName evidence="1">Uncharacterized protein</fullName>
    </submittedName>
</protein>
<sequence length="88" mass="9456">MSEPATDEPGCTVCTHHIKPMKLSTCNTCNPSGCCTCTICGLQADKAKLRAEIASMQESYWILMGDESPLPEIAKGAVKGAFITCRME</sequence>
<proteinExistence type="predicted"/>
<dbReference type="AlphaFoldDB" id="A0A0F9TNY9"/>
<comment type="caution">
    <text evidence="1">The sequence shown here is derived from an EMBL/GenBank/DDBJ whole genome shotgun (WGS) entry which is preliminary data.</text>
</comment>
<gene>
    <name evidence="1" type="ORF">LCGC14_0322630</name>
</gene>
<name>A0A0F9TNY9_9ZZZZ</name>
<dbReference type="EMBL" id="LAZR01000220">
    <property type="protein sequence ID" value="KKN81044.1"/>
    <property type="molecule type" value="Genomic_DNA"/>
</dbReference>
<reference evidence="1" key="1">
    <citation type="journal article" date="2015" name="Nature">
        <title>Complex archaea that bridge the gap between prokaryotes and eukaryotes.</title>
        <authorList>
            <person name="Spang A."/>
            <person name="Saw J.H."/>
            <person name="Jorgensen S.L."/>
            <person name="Zaremba-Niedzwiedzka K."/>
            <person name="Martijn J."/>
            <person name="Lind A.E."/>
            <person name="van Eijk R."/>
            <person name="Schleper C."/>
            <person name="Guy L."/>
            <person name="Ettema T.J."/>
        </authorList>
    </citation>
    <scope>NUCLEOTIDE SEQUENCE</scope>
</reference>
<organism evidence="1">
    <name type="scientific">marine sediment metagenome</name>
    <dbReference type="NCBI Taxonomy" id="412755"/>
    <lineage>
        <taxon>unclassified sequences</taxon>
        <taxon>metagenomes</taxon>
        <taxon>ecological metagenomes</taxon>
    </lineage>
</organism>
<accession>A0A0F9TNY9</accession>